<gene>
    <name evidence="11" type="primary">nudC</name>
    <name evidence="11" type="ORF">ACFOES_10255</name>
</gene>
<comment type="cofactor">
    <cofactor evidence="1">
        <name>Mg(2+)</name>
        <dbReference type="ChEBI" id="CHEBI:18420"/>
    </cofactor>
</comment>
<dbReference type="InterPro" id="IPR049734">
    <property type="entry name" value="NudC-like_C"/>
</dbReference>
<evidence type="ECO:0000259" key="10">
    <source>
        <dbReference type="PROSITE" id="PS51462"/>
    </source>
</evidence>
<evidence type="ECO:0000256" key="6">
    <source>
        <dbReference type="ARBA" id="ARBA00022801"/>
    </source>
</evidence>
<evidence type="ECO:0000256" key="2">
    <source>
        <dbReference type="ARBA" id="ARBA00001947"/>
    </source>
</evidence>
<keyword evidence="7" id="KW-0460">Magnesium</keyword>
<dbReference type="EMBL" id="JBHRSK010000006">
    <property type="protein sequence ID" value="MFC2968476.1"/>
    <property type="molecule type" value="Genomic_DNA"/>
</dbReference>
<organism evidence="11 12">
    <name type="scientific">Acidimangrovimonas pyrenivorans</name>
    <dbReference type="NCBI Taxonomy" id="2030798"/>
    <lineage>
        <taxon>Bacteria</taxon>
        <taxon>Pseudomonadati</taxon>
        <taxon>Pseudomonadota</taxon>
        <taxon>Alphaproteobacteria</taxon>
        <taxon>Rhodobacterales</taxon>
        <taxon>Paracoccaceae</taxon>
        <taxon>Acidimangrovimonas</taxon>
    </lineage>
</organism>
<evidence type="ECO:0000256" key="7">
    <source>
        <dbReference type="ARBA" id="ARBA00022842"/>
    </source>
</evidence>
<protein>
    <recommendedName>
        <fullName evidence="4">NAD(+) diphosphatase</fullName>
        <ecNumber evidence="4">3.6.1.22</ecNumber>
    </recommendedName>
</protein>
<dbReference type="InterPro" id="IPR000086">
    <property type="entry name" value="NUDIX_hydrolase_dom"/>
</dbReference>
<evidence type="ECO:0000256" key="3">
    <source>
        <dbReference type="ARBA" id="ARBA00009595"/>
    </source>
</evidence>
<dbReference type="CDD" id="cd03429">
    <property type="entry name" value="NUDIX_NADH_pyrophosphatase_Nudt13"/>
    <property type="match status" value="1"/>
</dbReference>
<keyword evidence="12" id="KW-1185">Reference proteome</keyword>
<dbReference type="NCBIfam" id="NF001299">
    <property type="entry name" value="PRK00241.1"/>
    <property type="match status" value="1"/>
</dbReference>
<dbReference type="PANTHER" id="PTHR42904:SF6">
    <property type="entry name" value="NAD-CAPPED RNA HYDROLASE NUDT12"/>
    <property type="match status" value="1"/>
</dbReference>
<dbReference type="RefSeq" id="WP_377833176.1">
    <property type="nucleotide sequence ID" value="NZ_JBHRSK010000006.1"/>
</dbReference>
<dbReference type="PROSITE" id="PS51462">
    <property type="entry name" value="NUDIX"/>
    <property type="match status" value="1"/>
</dbReference>
<dbReference type="Gene3D" id="3.90.79.20">
    <property type="match status" value="1"/>
</dbReference>
<evidence type="ECO:0000256" key="1">
    <source>
        <dbReference type="ARBA" id="ARBA00001946"/>
    </source>
</evidence>
<reference evidence="12" key="1">
    <citation type="journal article" date="2019" name="Int. J. Syst. Evol. Microbiol.">
        <title>The Global Catalogue of Microorganisms (GCM) 10K type strain sequencing project: providing services to taxonomists for standard genome sequencing and annotation.</title>
        <authorList>
            <consortium name="The Broad Institute Genomics Platform"/>
            <consortium name="The Broad Institute Genome Sequencing Center for Infectious Disease"/>
            <person name="Wu L."/>
            <person name="Ma J."/>
        </authorList>
    </citation>
    <scope>NUCLEOTIDE SEQUENCE [LARGE SCALE GENOMIC DNA]</scope>
    <source>
        <strain evidence="12">KCTC 62192</strain>
    </source>
</reference>
<dbReference type="SUPFAM" id="SSF55811">
    <property type="entry name" value="Nudix"/>
    <property type="match status" value="1"/>
</dbReference>
<dbReference type="Pfam" id="PF09296">
    <property type="entry name" value="NUDIX-like"/>
    <property type="match status" value="1"/>
</dbReference>
<dbReference type="Pfam" id="PF00293">
    <property type="entry name" value="NUDIX"/>
    <property type="match status" value="1"/>
</dbReference>
<keyword evidence="8" id="KW-0520">NAD</keyword>
<evidence type="ECO:0000256" key="8">
    <source>
        <dbReference type="ARBA" id="ARBA00023027"/>
    </source>
</evidence>
<keyword evidence="5" id="KW-0479">Metal-binding</keyword>
<comment type="catalytic activity">
    <reaction evidence="9">
        <text>a 5'-end NAD(+)-phospho-ribonucleoside in mRNA + H2O = a 5'-end phospho-adenosine-phospho-ribonucleoside in mRNA + beta-nicotinamide D-ribonucleotide + 2 H(+)</text>
        <dbReference type="Rhea" id="RHEA:60876"/>
        <dbReference type="Rhea" id="RHEA-COMP:15698"/>
        <dbReference type="Rhea" id="RHEA-COMP:15719"/>
        <dbReference type="ChEBI" id="CHEBI:14649"/>
        <dbReference type="ChEBI" id="CHEBI:15377"/>
        <dbReference type="ChEBI" id="CHEBI:15378"/>
        <dbReference type="ChEBI" id="CHEBI:144029"/>
        <dbReference type="ChEBI" id="CHEBI:144051"/>
    </reaction>
    <physiologicalReaction direction="left-to-right" evidence="9">
        <dbReference type="Rhea" id="RHEA:60877"/>
    </physiologicalReaction>
</comment>
<proteinExistence type="inferred from homology"/>
<dbReference type="Proteomes" id="UP001595443">
    <property type="component" value="Unassembled WGS sequence"/>
</dbReference>
<sequence>MRIAEQVTFGGSGLEREAGLRGDAEAQARMWADPDARVLPLWRGKPLIAGEERDRLGLLAPDHEVLALAGEPRLFLGLDGDAPRFAADISRWEPTGLDTAALGAFFDPSEQHHPALPPDQRFAELRGVMARLSPRDAELAATARALYSWHRTHGFCARCGAASAVAMAGWQRICPSCGGHHFPRTDPVVIMLITRGNSVLMGRSPAWPEGMYSLLAGFIEPGEPIEAAVRREVAEETGVRVGAVEYLASQPWPFPASLMLGCWGRAESEEITIDPVEIEDALWVTREEMVSVMAGLHDRIRPARRGAIAHFLIANWLADRLD</sequence>
<evidence type="ECO:0000256" key="5">
    <source>
        <dbReference type="ARBA" id="ARBA00022723"/>
    </source>
</evidence>
<dbReference type="InterPro" id="IPR050241">
    <property type="entry name" value="NAD-cap_RNA_hydrolase_NudC"/>
</dbReference>
<name>A0ABV7AGJ8_9RHOB</name>
<evidence type="ECO:0000256" key="4">
    <source>
        <dbReference type="ARBA" id="ARBA00012381"/>
    </source>
</evidence>
<dbReference type="PROSITE" id="PS00893">
    <property type="entry name" value="NUDIX_BOX"/>
    <property type="match status" value="1"/>
</dbReference>
<feature type="domain" description="Nudix hydrolase" evidence="10">
    <location>
        <begin position="183"/>
        <end position="309"/>
    </location>
</feature>
<evidence type="ECO:0000313" key="12">
    <source>
        <dbReference type="Proteomes" id="UP001595443"/>
    </source>
</evidence>
<dbReference type="EC" id="3.6.1.22" evidence="4"/>
<dbReference type="PANTHER" id="PTHR42904">
    <property type="entry name" value="NUDIX HYDROLASE, NUDC SUBFAMILY"/>
    <property type="match status" value="1"/>
</dbReference>
<dbReference type="InterPro" id="IPR015376">
    <property type="entry name" value="Znr_NADH_PPase"/>
</dbReference>
<dbReference type="InterPro" id="IPR020084">
    <property type="entry name" value="NUDIX_hydrolase_CS"/>
</dbReference>
<dbReference type="InterPro" id="IPR015375">
    <property type="entry name" value="NADH_PPase-like_N"/>
</dbReference>
<comment type="caution">
    <text evidence="11">The sequence shown here is derived from an EMBL/GenBank/DDBJ whole genome shotgun (WGS) entry which is preliminary data.</text>
</comment>
<evidence type="ECO:0000313" key="11">
    <source>
        <dbReference type="EMBL" id="MFC2968476.1"/>
    </source>
</evidence>
<evidence type="ECO:0000256" key="9">
    <source>
        <dbReference type="ARBA" id="ARBA00023679"/>
    </source>
</evidence>
<dbReference type="GO" id="GO:0016787">
    <property type="term" value="F:hydrolase activity"/>
    <property type="evidence" value="ECO:0007669"/>
    <property type="project" value="UniProtKB-KW"/>
</dbReference>
<comment type="cofactor">
    <cofactor evidence="2">
        <name>Zn(2+)</name>
        <dbReference type="ChEBI" id="CHEBI:29105"/>
    </cofactor>
</comment>
<dbReference type="Gene3D" id="3.90.79.10">
    <property type="entry name" value="Nucleoside Triphosphate Pyrophosphohydrolase"/>
    <property type="match status" value="1"/>
</dbReference>
<comment type="similarity">
    <text evidence="3">Belongs to the Nudix hydrolase family. NudC subfamily.</text>
</comment>
<accession>A0ABV7AGJ8</accession>
<keyword evidence="6 11" id="KW-0378">Hydrolase</keyword>
<dbReference type="InterPro" id="IPR015797">
    <property type="entry name" value="NUDIX_hydrolase-like_dom_sf"/>
</dbReference>
<dbReference type="Pfam" id="PF09297">
    <property type="entry name" value="Zn_ribbon_NUD"/>
    <property type="match status" value="1"/>
</dbReference>